<dbReference type="EC" id="3.6.1.7" evidence="2 4"/>
<dbReference type="OrthoDB" id="9808093at2"/>
<dbReference type="PANTHER" id="PTHR47268:SF4">
    <property type="entry name" value="ACYLPHOSPHATASE"/>
    <property type="match status" value="1"/>
</dbReference>
<evidence type="ECO:0000256" key="1">
    <source>
        <dbReference type="ARBA" id="ARBA00005614"/>
    </source>
</evidence>
<evidence type="ECO:0000259" key="7">
    <source>
        <dbReference type="PROSITE" id="PS51160"/>
    </source>
</evidence>
<dbReference type="GO" id="GO:0003998">
    <property type="term" value="F:acylphosphatase activity"/>
    <property type="evidence" value="ECO:0007669"/>
    <property type="project" value="UniProtKB-EC"/>
</dbReference>
<organism evidence="8 9">
    <name type="scientific">Pontibacter oryzae</name>
    <dbReference type="NCBI Taxonomy" id="2304593"/>
    <lineage>
        <taxon>Bacteria</taxon>
        <taxon>Pseudomonadati</taxon>
        <taxon>Bacteroidota</taxon>
        <taxon>Cytophagia</taxon>
        <taxon>Cytophagales</taxon>
        <taxon>Hymenobacteraceae</taxon>
        <taxon>Pontibacter</taxon>
    </lineage>
</organism>
<dbReference type="Proteomes" id="UP000266005">
    <property type="component" value="Unassembled WGS sequence"/>
</dbReference>
<dbReference type="InterPro" id="IPR017968">
    <property type="entry name" value="Acylphosphatase_CS"/>
</dbReference>
<comment type="catalytic activity">
    <reaction evidence="3 4 5">
        <text>an acyl phosphate + H2O = a carboxylate + phosphate + H(+)</text>
        <dbReference type="Rhea" id="RHEA:14965"/>
        <dbReference type="ChEBI" id="CHEBI:15377"/>
        <dbReference type="ChEBI" id="CHEBI:15378"/>
        <dbReference type="ChEBI" id="CHEBI:29067"/>
        <dbReference type="ChEBI" id="CHEBI:43474"/>
        <dbReference type="ChEBI" id="CHEBI:59918"/>
        <dbReference type="EC" id="3.6.1.7"/>
    </reaction>
</comment>
<evidence type="ECO:0000256" key="3">
    <source>
        <dbReference type="ARBA" id="ARBA00047645"/>
    </source>
</evidence>
<dbReference type="RefSeq" id="WP_119432473.1">
    <property type="nucleotide sequence ID" value="NZ_QWGE01000003.1"/>
</dbReference>
<feature type="domain" description="Acylphosphatase-like" evidence="7">
    <location>
        <begin position="10"/>
        <end position="97"/>
    </location>
</feature>
<comment type="similarity">
    <text evidence="1 6">Belongs to the acylphosphatase family.</text>
</comment>
<gene>
    <name evidence="8" type="ORF">D1627_12050</name>
</gene>
<dbReference type="PROSITE" id="PS00150">
    <property type="entry name" value="ACYLPHOSPHATASE_1"/>
    <property type="match status" value="1"/>
</dbReference>
<dbReference type="AlphaFoldDB" id="A0A399S7P0"/>
<feature type="active site" evidence="4">
    <location>
        <position position="25"/>
    </location>
</feature>
<evidence type="ECO:0000313" key="8">
    <source>
        <dbReference type="EMBL" id="RIJ37817.1"/>
    </source>
</evidence>
<dbReference type="PROSITE" id="PS00151">
    <property type="entry name" value="ACYLPHOSPHATASE_2"/>
    <property type="match status" value="1"/>
</dbReference>
<comment type="caution">
    <text evidence="8">The sequence shown here is derived from an EMBL/GenBank/DDBJ whole genome shotgun (WGS) entry which is preliminary data.</text>
</comment>
<evidence type="ECO:0000256" key="2">
    <source>
        <dbReference type="ARBA" id="ARBA00012150"/>
    </source>
</evidence>
<proteinExistence type="inferred from homology"/>
<dbReference type="Gene3D" id="3.30.70.100">
    <property type="match status" value="1"/>
</dbReference>
<feature type="active site" evidence="4">
    <location>
        <position position="43"/>
    </location>
</feature>
<accession>A0A399S7P0</accession>
<keyword evidence="4 5" id="KW-0378">Hydrolase</keyword>
<dbReference type="SUPFAM" id="SSF54975">
    <property type="entry name" value="Acylphosphatase/BLUF domain-like"/>
    <property type="match status" value="1"/>
</dbReference>
<evidence type="ECO:0000256" key="6">
    <source>
        <dbReference type="RuleBase" id="RU004168"/>
    </source>
</evidence>
<protein>
    <recommendedName>
        <fullName evidence="2 4">Acylphosphatase</fullName>
        <ecNumber evidence="2 4">3.6.1.7</ecNumber>
    </recommendedName>
</protein>
<evidence type="ECO:0000256" key="4">
    <source>
        <dbReference type="PROSITE-ProRule" id="PRU00520"/>
    </source>
</evidence>
<dbReference type="PANTHER" id="PTHR47268">
    <property type="entry name" value="ACYLPHOSPHATASE"/>
    <property type="match status" value="1"/>
</dbReference>
<dbReference type="InterPro" id="IPR001792">
    <property type="entry name" value="Acylphosphatase-like_dom"/>
</dbReference>
<dbReference type="PRINTS" id="PR00112">
    <property type="entry name" value="ACYLPHPHTASE"/>
</dbReference>
<reference evidence="9" key="1">
    <citation type="submission" date="2018-08" db="EMBL/GenBank/DDBJ databases">
        <title>Mucilaginibacter sp. MYSH2.</title>
        <authorList>
            <person name="Seo T."/>
        </authorList>
    </citation>
    <scope>NUCLEOTIDE SEQUENCE [LARGE SCALE GENOMIC DNA]</scope>
    <source>
        <strain evidence="9">KIRAN</strain>
    </source>
</reference>
<sequence length="97" mass="11124">MNKQEGNRRRVAMRVYGKVQGVFFRASTQEKAQELSLLGFVRNEPDGSVYLEAEGEPATLKQLEQWVHQGPSRAQVEKVEVEEKEGLGKFDGFEQRR</sequence>
<dbReference type="PROSITE" id="PS51160">
    <property type="entry name" value="ACYLPHOSPHATASE_3"/>
    <property type="match status" value="1"/>
</dbReference>
<evidence type="ECO:0000256" key="5">
    <source>
        <dbReference type="RuleBase" id="RU000553"/>
    </source>
</evidence>
<dbReference type="InterPro" id="IPR036046">
    <property type="entry name" value="Acylphosphatase-like_dom_sf"/>
</dbReference>
<name>A0A399S7P0_9BACT</name>
<dbReference type="EMBL" id="QWGE01000003">
    <property type="protein sequence ID" value="RIJ37817.1"/>
    <property type="molecule type" value="Genomic_DNA"/>
</dbReference>
<keyword evidence="9" id="KW-1185">Reference proteome</keyword>
<dbReference type="InterPro" id="IPR020456">
    <property type="entry name" value="Acylphosphatase"/>
</dbReference>
<evidence type="ECO:0000313" key="9">
    <source>
        <dbReference type="Proteomes" id="UP000266005"/>
    </source>
</evidence>
<dbReference type="Pfam" id="PF00708">
    <property type="entry name" value="Acylphosphatase"/>
    <property type="match status" value="1"/>
</dbReference>